<keyword evidence="3 8" id="KW-0378">Hydrolase</keyword>
<dbReference type="Pfam" id="PF17390">
    <property type="entry name" value="Bac_rhamnosid_C"/>
    <property type="match status" value="1"/>
</dbReference>
<dbReference type="EMBL" id="JACHZG010000001">
    <property type="protein sequence ID" value="MBB3327890.1"/>
    <property type="molecule type" value="Genomic_DNA"/>
</dbReference>
<evidence type="ECO:0000259" key="4">
    <source>
        <dbReference type="Pfam" id="PF05592"/>
    </source>
</evidence>
<reference evidence="8 9" key="1">
    <citation type="submission" date="2020-08" db="EMBL/GenBank/DDBJ databases">
        <title>Sequencing the genomes of 1000 actinobacteria strains.</title>
        <authorList>
            <person name="Klenk H.-P."/>
        </authorList>
    </citation>
    <scope>NUCLEOTIDE SEQUENCE [LARGE SCALE GENOMIC DNA]</scope>
    <source>
        <strain evidence="8 9">DSM 11053</strain>
    </source>
</reference>
<feature type="domain" description="Alpha-L-rhamnosidase C-terminal" evidence="7">
    <location>
        <begin position="676"/>
        <end position="750"/>
    </location>
</feature>
<dbReference type="PIRSF" id="PIRSF010631">
    <property type="entry name" value="A-rhamnsds"/>
    <property type="match status" value="1"/>
</dbReference>
<dbReference type="EC" id="3.2.1.40" evidence="2"/>
<evidence type="ECO:0000313" key="8">
    <source>
        <dbReference type="EMBL" id="MBB3327890.1"/>
    </source>
</evidence>
<evidence type="ECO:0000256" key="1">
    <source>
        <dbReference type="ARBA" id="ARBA00001445"/>
    </source>
</evidence>
<evidence type="ECO:0000259" key="7">
    <source>
        <dbReference type="Pfam" id="PF17390"/>
    </source>
</evidence>
<feature type="domain" description="Alpha-L-rhamnosidase concanavalin-like" evidence="4">
    <location>
        <begin position="215"/>
        <end position="311"/>
    </location>
</feature>
<dbReference type="InterPro" id="IPR035396">
    <property type="entry name" value="Bac_rhamnosid6H"/>
</dbReference>
<keyword evidence="8" id="KW-0326">Glycosidase</keyword>
<name>A0A7W5P7T6_9ACTN</name>
<dbReference type="Pfam" id="PF08531">
    <property type="entry name" value="Bac_rhamnosid_N"/>
    <property type="match status" value="1"/>
</dbReference>
<keyword evidence="9" id="KW-1185">Reference proteome</keyword>
<dbReference type="InterPro" id="IPR016007">
    <property type="entry name" value="Alpha_rhamnosid"/>
</dbReference>
<dbReference type="InterPro" id="IPR013737">
    <property type="entry name" value="Bac_rhamnosid_N"/>
</dbReference>
<dbReference type="AlphaFoldDB" id="A0A7W5P7T6"/>
<dbReference type="GO" id="GO:0005975">
    <property type="term" value="P:carbohydrate metabolic process"/>
    <property type="evidence" value="ECO:0007669"/>
    <property type="project" value="InterPro"/>
</dbReference>
<evidence type="ECO:0000256" key="2">
    <source>
        <dbReference type="ARBA" id="ARBA00012652"/>
    </source>
</evidence>
<dbReference type="Pfam" id="PF05592">
    <property type="entry name" value="Bac_rhamnosid"/>
    <property type="match status" value="1"/>
</dbReference>
<feature type="domain" description="Bacterial alpha-L-rhamnosidase N-terminal" evidence="5">
    <location>
        <begin position="34"/>
        <end position="203"/>
    </location>
</feature>
<dbReference type="Gene3D" id="1.50.10.10">
    <property type="match status" value="1"/>
</dbReference>
<organism evidence="8 9">
    <name type="scientific">Microlunatus antarcticus</name>
    <dbReference type="NCBI Taxonomy" id="53388"/>
    <lineage>
        <taxon>Bacteria</taxon>
        <taxon>Bacillati</taxon>
        <taxon>Actinomycetota</taxon>
        <taxon>Actinomycetes</taxon>
        <taxon>Propionibacteriales</taxon>
        <taxon>Propionibacteriaceae</taxon>
        <taxon>Microlunatus</taxon>
    </lineage>
</organism>
<dbReference type="GO" id="GO:0030596">
    <property type="term" value="F:alpha-L-rhamnosidase activity"/>
    <property type="evidence" value="ECO:0007669"/>
    <property type="project" value="UniProtKB-EC"/>
</dbReference>
<dbReference type="Pfam" id="PF17389">
    <property type="entry name" value="Bac_rhamnosid6H"/>
    <property type="match status" value="1"/>
</dbReference>
<dbReference type="Gene3D" id="2.60.420.10">
    <property type="entry name" value="Maltose phosphorylase, domain 3"/>
    <property type="match status" value="1"/>
</dbReference>
<sequence length="759" mass="82308">MPDWSAVLISPDEDFDGAPLLRKELRLDEGHGAVVRGTLLATAHGVYEAFLNGRRVGDDVLSPGWSSYEWRLRYNEHDVTALLAETPAEGTVLGLALGNGWFRGRLGWTGGRAYYGSELGAFAQLEIAYADGHVQTVVTDESWTAGPSAVLANDLYDGETIDARRLDDGWLRPGHADPAWGGVHRGELDLSTLTPYIGPPVKRILEVAPVKIWTSPSGRTLVDFGQNLVGWLRVHVQGPAGTTVTLRHAEVLEHDELGVRPLRTAHATDRFVLSGRADVFEPTLTFHGFRYAEVEGWPGELTPDALTAVVVSSELRRTGDFSCSDELVTQLHRNAVWGTVGNFLDVPTDCPQRDERLGWTGDIAAFTPSAAYLFDVDDFLRDWLRDVEAEQRAADGMVAFVVPDVLKLVLADDPDASSFPPQESTAVWSDAAVWVPWALWQAYGDRRVLEDQIGSMAAHVRRVESLLSPTGLWDTGFQFGDWLDPTAPPEDPILAKADPGVVATACLFRSATLVAETAELVGHEDAAHFREVAERTRTAFVEHYVADDGRITSDAVTVYALAIAFGLLEGDLQARAGDRLAELVREGGHHILTGFAGTPFVTDALTITGHLDDAYALLLQRECPSWLYPVTMGATTVWERWDSMLPDGTINPGQMTSFNHYALGAVVDWLHRTVAGLAPLEPGYARVLVAPRPGGGLTWAKTSLETRHGAVAVGWTQADGAALELDVSLPDGVTGVVRLPGEADREIGSGTHHLTAASV</sequence>
<evidence type="ECO:0000256" key="3">
    <source>
        <dbReference type="ARBA" id="ARBA00022801"/>
    </source>
</evidence>
<dbReference type="PANTHER" id="PTHR33307:SF6">
    <property type="entry name" value="ALPHA-RHAMNOSIDASE (EUROFUNG)-RELATED"/>
    <property type="match status" value="1"/>
</dbReference>
<comment type="caution">
    <text evidence="8">The sequence shown here is derived from an EMBL/GenBank/DDBJ whole genome shotgun (WGS) entry which is preliminary data.</text>
</comment>
<dbReference type="SUPFAM" id="SSF48208">
    <property type="entry name" value="Six-hairpin glycosidases"/>
    <property type="match status" value="1"/>
</dbReference>
<dbReference type="InterPro" id="IPR008902">
    <property type="entry name" value="Rhamnosid_concanavalin"/>
</dbReference>
<feature type="domain" description="Alpha-L-rhamnosidase six-hairpin glycosidase" evidence="6">
    <location>
        <begin position="316"/>
        <end position="674"/>
    </location>
</feature>
<dbReference type="InterPro" id="IPR035398">
    <property type="entry name" value="Bac_rhamnosid_C"/>
</dbReference>
<evidence type="ECO:0000259" key="5">
    <source>
        <dbReference type="Pfam" id="PF08531"/>
    </source>
</evidence>
<evidence type="ECO:0000313" key="9">
    <source>
        <dbReference type="Proteomes" id="UP000565572"/>
    </source>
</evidence>
<evidence type="ECO:0000259" key="6">
    <source>
        <dbReference type="Pfam" id="PF17389"/>
    </source>
</evidence>
<dbReference type="Gene3D" id="2.60.120.260">
    <property type="entry name" value="Galactose-binding domain-like"/>
    <property type="match status" value="2"/>
</dbReference>
<dbReference type="InterPro" id="IPR008928">
    <property type="entry name" value="6-hairpin_glycosidase_sf"/>
</dbReference>
<proteinExistence type="predicted"/>
<dbReference type="InterPro" id="IPR012341">
    <property type="entry name" value="6hp_glycosidase-like_sf"/>
</dbReference>
<dbReference type="Proteomes" id="UP000565572">
    <property type="component" value="Unassembled WGS sequence"/>
</dbReference>
<gene>
    <name evidence="8" type="ORF">FHX39_002834</name>
</gene>
<dbReference type="RefSeq" id="WP_183339408.1">
    <property type="nucleotide sequence ID" value="NZ_JACHZG010000001.1"/>
</dbReference>
<protein>
    <recommendedName>
        <fullName evidence="2">alpha-L-rhamnosidase</fullName>
        <ecNumber evidence="2">3.2.1.40</ecNumber>
    </recommendedName>
</protein>
<comment type="catalytic activity">
    <reaction evidence="1">
        <text>Hydrolysis of terminal non-reducing alpha-L-rhamnose residues in alpha-L-rhamnosides.</text>
        <dbReference type="EC" id="3.2.1.40"/>
    </reaction>
</comment>
<dbReference type="PANTHER" id="PTHR33307">
    <property type="entry name" value="ALPHA-RHAMNOSIDASE (EUROFUNG)"/>
    <property type="match status" value="1"/>
</dbReference>
<accession>A0A7W5P7T6</accession>